<dbReference type="FunFam" id="3.30.70.360:FF:000001">
    <property type="entry name" value="N-acetyldiaminopimelate deacetylase"/>
    <property type="match status" value="1"/>
</dbReference>
<feature type="binding site" evidence="2">
    <location>
        <position position="158"/>
    </location>
    <ligand>
        <name>Mn(2+)</name>
        <dbReference type="ChEBI" id="CHEBI:29035"/>
        <label>2</label>
    </ligand>
</feature>
<dbReference type="Proteomes" id="UP000509222">
    <property type="component" value="Chromosome"/>
</dbReference>
<dbReference type="Pfam" id="PF07687">
    <property type="entry name" value="M20_dimer"/>
    <property type="match status" value="1"/>
</dbReference>
<evidence type="ECO:0000313" key="4">
    <source>
        <dbReference type="EMBL" id="QKX49848.1"/>
    </source>
</evidence>
<dbReference type="GO" id="GO:0046872">
    <property type="term" value="F:metal ion binding"/>
    <property type="evidence" value="ECO:0007669"/>
    <property type="project" value="UniProtKB-KW"/>
</dbReference>
<dbReference type="RefSeq" id="WP_036801733.1">
    <property type="nucleotide sequence ID" value="NZ_CP051177.1"/>
</dbReference>
<dbReference type="PANTHER" id="PTHR11014:SF63">
    <property type="entry name" value="METALLOPEPTIDASE, PUTATIVE (AFU_ORTHOLOGUE AFUA_6G09600)-RELATED"/>
    <property type="match status" value="1"/>
</dbReference>
<feature type="binding site" evidence="2">
    <location>
        <position position="96"/>
    </location>
    <ligand>
        <name>Mn(2+)</name>
        <dbReference type="ChEBI" id="CHEBI:29035"/>
        <label>2</label>
    </ligand>
</feature>
<feature type="binding site" evidence="2">
    <location>
        <position position="94"/>
    </location>
    <ligand>
        <name>Mn(2+)</name>
        <dbReference type="ChEBI" id="CHEBI:29035"/>
        <label>2</label>
    </ligand>
</feature>
<accession>A0A7H8Q7A5</accession>
<feature type="binding site" evidence="2">
    <location>
        <position position="130"/>
    </location>
    <ligand>
        <name>Mn(2+)</name>
        <dbReference type="ChEBI" id="CHEBI:29035"/>
        <label>2</label>
    </ligand>
</feature>
<evidence type="ECO:0000256" key="2">
    <source>
        <dbReference type="PIRSR" id="PIRSR005962-1"/>
    </source>
</evidence>
<dbReference type="InterPro" id="IPR011650">
    <property type="entry name" value="Peptidase_M20_dimer"/>
</dbReference>
<evidence type="ECO:0000313" key="5">
    <source>
        <dbReference type="Proteomes" id="UP000509222"/>
    </source>
</evidence>
<feature type="binding site" evidence="2">
    <location>
        <position position="357"/>
    </location>
    <ligand>
        <name>Mn(2+)</name>
        <dbReference type="ChEBI" id="CHEBI:29035"/>
        <label>2</label>
    </ligand>
</feature>
<sequence length="390" mass="42791">MTITERVKEIRRDLHRNPELGGEEWETSKRIQAELEKAGIPFKTGFAKTGVLGIIEGSGSGGTVALRADIDALPITEKTNVEFKSTVAGKMHACGHDAHTSMLLGTGFKLQEMKDQLPGRVLLVFQPNEESTPIGGARPMMEDGVFDEYKPDVIFGQHVWPDLPVGKIGIRDKEMMAASDRLSFTITGAAGHASMPHQGKDAIVVTAEFISSLQSIVSRNTNPLESAVITIGTINGGYRYNVIADHVELTGTVRTYSKQAKATIKRRIENLVKGFEIAYEVKIAYDYIEGYDATVNTPEWAELVRDTAAGSLGEEALPAVDPSMAGEDFSRFLAHYPGVFYWLGCAKEGEEIPKPLHDPEFYFNEDAIEIGVDTMVKVTVNALKKLKESR</sequence>
<dbReference type="PANTHER" id="PTHR11014">
    <property type="entry name" value="PEPTIDASE M20 FAMILY MEMBER"/>
    <property type="match status" value="1"/>
</dbReference>
<dbReference type="AlphaFoldDB" id="A0A7H8Q7A5"/>
<keyword evidence="5" id="KW-1185">Reference proteome</keyword>
<dbReference type="SUPFAM" id="SSF55031">
    <property type="entry name" value="Bacterial exopeptidase dimerisation domain"/>
    <property type="match status" value="1"/>
</dbReference>
<proteinExistence type="predicted"/>
<comment type="cofactor">
    <cofactor evidence="2">
        <name>Mn(2+)</name>
        <dbReference type="ChEBI" id="CHEBI:29035"/>
    </cofactor>
    <text evidence="2">The Mn(2+) ion enhances activity.</text>
</comment>
<dbReference type="InterPro" id="IPR002933">
    <property type="entry name" value="Peptidase_M20"/>
</dbReference>
<dbReference type="InterPro" id="IPR017439">
    <property type="entry name" value="Amidohydrolase"/>
</dbReference>
<dbReference type="GO" id="GO:0019877">
    <property type="term" value="P:diaminopimelate biosynthetic process"/>
    <property type="evidence" value="ECO:0007669"/>
    <property type="project" value="UniProtKB-ARBA"/>
</dbReference>
<dbReference type="EMBL" id="CP051177">
    <property type="protein sequence ID" value="QKX49848.1"/>
    <property type="molecule type" value="Genomic_DNA"/>
</dbReference>
<dbReference type="PIRSF" id="PIRSF005962">
    <property type="entry name" value="Pept_M20D_amidohydro"/>
    <property type="match status" value="1"/>
</dbReference>
<evidence type="ECO:0000256" key="1">
    <source>
        <dbReference type="ARBA" id="ARBA00022801"/>
    </source>
</evidence>
<gene>
    <name evidence="4" type="ORF">HF394_04185</name>
</gene>
<dbReference type="InterPro" id="IPR036264">
    <property type="entry name" value="Bact_exopeptidase_dim_dom"/>
</dbReference>
<reference evidence="5" key="2">
    <citation type="submission" date="2020-06" db="EMBL/GenBank/DDBJ databases">
        <title>Isolation of Planomicrobium glaciei.</title>
        <authorList>
            <person name="Malisova L."/>
            <person name="Safrankova R."/>
            <person name="Jakubu V."/>
            <person name="Spanelova P."/>
        </authorList>
    </citation>
    <scope>NUCLEOTIDE SEQUENCE [LARGE SCALE GENOMIC DNA]</scope>
    <source>
        <strain evidence="5">NRL-ATB46093</strain>
    </source>
</reference>
<organism evidence="4 5">
    <name type="scientific">Planococcus glaciei</name>
    <dbReference type="NCBI Taxonomy" id="459472"/>
    <lineage>
        <taxon>Bacteria</taxon>
        <taxon>Bacillati</taxon>
        <taxon>Bacillota</taxon>
        <taxon>Bacilli</taxon>
        <taxon>Bacillales</taxon>
        <taxon>Caryophanaceae</taxon>
        <taxon>Planococcus</taxon>
    </lineage>
</organism>
<feature type="domain" description="Peptidase M20 dimerisation" evidence="3">
    <location>
        <begin position="184"/>
        <end position="273"/>
    </location>
</feature>
<dbReference type="SUPFAM" id="SSF53187">
    <property type="entry name" value="Zn-dependent exopeptidases"/>
    <property type="match status" value="1"/>
</dbReference>
<dbReference type="CDD" id="cd03886">
    <property type="entry name" value="M20_Acy1"/>
    <property type="match status" value="1"/>
</dbReference>
<reference evidence="4 5" key="1">
    <citation type="submission" date="2020-04" db="EMBL/GenBank/DDBJ databases">
        <authorList>
            <person name="Pajer P."/>
            <person name="Broz P."/>
        </authorList>
    </citation>
    <scope>NUCLEOTIDE SEQUENCE [LARGE SCALE GENOMIC DNA]</scope>
    <source>
        <strain evidence="5">NRL-ATB46093</strain>
    </source>
</reference>
<evidence type="ECO:0000259" key="3">
    <source>
        <dbReference type="Pfam" id="PF07687"/>
    </source>
</evidence>
<dbReference type="GO" id="GO:0050118">
    <property type="term" value="F:N-acetyldiaminopimelate deacetylase activity"/>
    <property type="evidence" value="ECO:0007669"/>
    <property type="project" value="UniProtKB-ARBA"/>
</dbReference>
<dbReference type="Gene3D" id="3.30.70.360">
    <property type="match status" value="1"/>
</dbReference>
<keyword evidence="2" id="KW-0479">Metal-binding</keyword>
<name>A0A7H8Q7A5_9BACL</name>
<dbReference type="Pfam" id="PF01546">
    <property type="entry name" value="Peptidase_M20"/>
    <property type="match status" value="1"/>
</dbReference>
<dbReference type="NCBIfam" id="TIGR01891">
    <property type="entry name" value="amidohydrolases"/>
    <property type="match status" value="1"/>
</dbReference>
<protein>
    <submittedName>
        <fullName evidence="4">Amidohydrolase</fullName>
    </submittedName>
</protein>
<keyword evidence="2" id="KW-0464">Manganese</keyword>
<keyword evidence="1 4" id="KW-0378">Hydrolase</keyword>
<dbReference type="Gene3D" id="3.40.630.10">
    <property type="entry name" value="Zn peptidases"/>
    <property type="match status" value="1"/>
</dbReference>